<evidence type="ECO:0000313" key="2">
    <source>
        <dbReference type="EMBL" id="KAK1279054.1"/>
    </source>
</evidence>
<name>A0AAV9BS63_ACOGR</name>
<gene>
    <name evidence="2" type="ORF">QJS04_geneDACA014751</name>
</gene>
<feature type="signal peptide" evidence="1">
    <location>
        <begin position="1"/>
        <end position="32"/>
    </location>
</feature>
<evidence type="ECO:0000313" key="3">
    <source>
        <dbReference type="Proteomes" id="UP001179952"/>
    </source>
</evidence>
<dbReference type="SUPFAM" id="SSF50494">
    <property type="entry name" value="Trypsin-like serine proteases"/>
    <property type="match status" value="1"/>
</dbReference>
<proteinExistence type="predicted"/>
<dbReference type="AlphaFoldDB" id="A0AAV9BS63"/>
<feature type="chain" id="PRO_5043742920" evidence="1">
    <location>
        <begin position="33"/>
        <end position="300"/>
    </location>
</feature>
<protein>
    <submittedName>
        <fullName evidence="2">Uncharacterized protein</fullName>
    </submittedName>
</protein>
<dbReference type="Pfam" id="PF17181">
    <property type="entry name" value="EPF"/>
    <property type="match status" value="1"/>
</dbReference>
<dbReference type="EMBL" id="JAUJYN010000002">
    <property type="protein sequence ID" value="KAK1279054.1"/>
    <property type="molecule type" value="Genomic_DNA"/>
</dbReference>
<comment type="caution">
    <text evidence="2">The sequence shown here is derived from an EMBL/GenBank/DDBJ whole genome shotgun (WGS) entry which is preliminary data.</text>
</comment>
<accession>A0AAV9BS63</accession>
<dbReference type="InterPro" id="IPR009003">
    <property type="entry name" value="Peptidase_S1_PA"/>
</dbReference>
<reference evidence="2" key="1">
    <citation type="journal article" date="2023" name="Nat. Commun.">
        <title>Diploid and tetraploid genomes of Acorus and the evolution of monocots.</title>
        <authorList>
            <person name="Ma L."/>
            <person name="Liu K.W."/>
            <person name="Li Z."/>
            <person name="Hsiao Y.Y."/>
            <person name="Qi Y."/>
            <person name="Fu T."/>
            <person name="Tang G.D."/>
            <person name="Zhang D."/>
            <person name="Sun W.H."/>
            <person name="Liu D.K."/>
            <person name="Li Y."/>
            <person name="Chen G.Z."/>
            <person name="Liu X.D."/>
            <person name="Liao X.Y."/>
            <person name="Jiang Y.T."/>
            <person name="Yu X."/>
            <person name="Hao Y."/>
            <person name="Huang J."/>
            <person name="Zhao X.W."/>
            <person name="Ke S."/>
            <person name="Chen Y.Y."/>
            <person name="Wu W.L."/>
            <person name="Hsu J.L."/>
            <person name="Lin Y.F."/>
            <person name="Huang M.D."/>
            <person name="Li C.Y."/>
            <person name="Huang L."/>
            <person name="Wang Z.W."/>
            <person name="Zhao X."/>
            <person name="Zhong W.Y."/>
            <person name="Peng D.H."/>
            <person name="Ahmad S."/>
            <person name="Lan S."/>
            <person name="Zhang J.S."/>
            <person name="Tsai W.C."/>
            <person name="Van de Peer Y."/>
            <person name="Liu Z.J."/>
        </authorList>
    </citation>
    <scope>NUCLEOTIDE SEQUENCE</scope>
    <source>
        <strain evidence="2">SCP</strain>
    </source>
</reference>
<dbReference type="Proteomes" id="UP001179952">
    <property type="component" value="Unassembled WGS sequence"/>
</dbReference>
<sequence>MASKASAFHGMNVRGFLLLLVGVCVLLNVALANVETIRDNKVVISPPSCDNKCNGCTPCDLVSVPVSSAGSSYTIYPENIDLAGQGMRKTFCKSLLPYAVWARNISQEMGQENSHAGAFMIGDGKLLTNAHCVEHGTHVTEELEKMVKKFQALEVTIENKILTLKEGTIRNDFLSPSYEITRELVMISSKSSNPIDVTEELEKMVKKFQALEVTIENKVMHEESELEEPITKNMKKHMWNIREEAHEIGQCELDNLLNAFAGDMVTYYEDPRKLQSLLHFVDQPQQTILSINWFPHNKNN</sequence>
<keyword evidence="1" id="KW-0732">Signal</keyword>
<keyword evidence="3" id="KW-1185">Reference proteome</keyword>
<evidence type="ECO:0000256" key="1">
    <source>
        <dbReference type="SAM" id="SignalP"/>
    </source>
</evidence>
<organism evidence="2 3">
    <name type="scientific">Acorus gramineus</name>
    <name type="common">Dwarf sweet flag</name>
    <dbReference type="NCBI Taxonomy" id="55184"/>
    <lineage>
        <taxon>Eukaryota</taxon>
        <taxon>Viridiplantae</taxon>
        <taxon>Streptophyta</taxon>
        <taxon>Embryophyta</taxon>
        <taxon>Tracheophyta</taxon>
        <taxon>Spermatophyta</taxon>
        <taxon>Magnoliopsida</taxon>
        <taxon>Liliopsida</taxon>
        <taxon>Acoraceae</taxon>
        <taxon>Acorus</taxon>
    </lineage>
</organism>
<reference evidence="2" key="2">
    <citation type="submission" date="2023-06" db="EMBL/GenBank/DDBJ databases">
        <authorList>
            <person name="Ma L."/>
            <person name="Liu K.-W."/>
            <person name="Li Z."/>
            <person name="Hsiao Y.-Y."/>
            <person name="Qi Y."/>
            <person name="Fu T."/>
            <person name="Tang G."/>
            <person name="Zhang D."/>
            <person name="Sun W.-H."/>
            <person name="Liu D.-K."/>
            <person name="Li Y."/>
            <person name="Chen G.-Z."/>
            <person name="Liu X.-D."/>
            <person name="Liao X.-Y."/>
            <person name="Jiang Y.-T."/>
            <person name="Yu X."/>
            <person name="Hao Y."/>
            <person name="Huang J."/>
            <person name="Zhao X.-W."/>
            <person name="Ke S."/>
            <person name="Chen Y.-Y."/>
            <person name="Wu W.-L."/>
            <person name="Hsu J.-L."/>
            <person name="Lin Y.-F."/>
            <person name="Huang M.-D."/>
            <person name="Li C.-Y."/>
            <person name="Huang L."/>
            <person name="Wang Z.-W."/>
            <person name="Zhao X."/>
            <person name="Zhong W.-Y."/>
            <person name="Peng D.-H."/>
            <person name="Ahmad S."/>
            <person name="Lan S."/>
            <person name="Zhang J.-S."/>
            <person name="Tsai W.-C."/>
            <person name="Van De Peer Y."/>
            <person name="Liu Z.-J."/>
        </authorList>
    </citation>
    <scope>NUCLEOTIDE SEQUENCE</scope>
    <source>
        <strain evidence="2">SCP</strain>
        <tissue evidence="2">Leaves</tissue>
    </source>
</reference>